<dbReference type="RefSeq" id="WP_126683211.1">
    <property type="nucleotide sequence ID" value="NZ_RYYV01000001.1"/>
</dbReference>
<dbReference type="OrthoDB" id="5749006at2"/>
<dbReference type="PANTHER" id="PTHR30441:SF9">
    <property type="entry name" value="ASMA FAMILY PROTEIN YHJG"/>
    <property type="match status" value="1"/>
</dbReference>
<keyword evidence="4" id="KW-1185">Reference proteome</keyword>
<evidence type="ECO:0000313" key="3">
    <source>
        <dbReference type="EMBL" id="RUL80163.1"/>
    </source>
</evidence>
<gene>
    <name evidence="3" type="ORF">EKH80_02100</name>
</gene>
<dbReference type="AlphaFoldDB" id="A0A3S0PLQ6"/>
<dbReference type="Proteomes" id="UP000274358">
    <property type="component" value="Unassembled WGS sequence"/>
</dbReference>
<keyword evidence="1" id="KW-0812">Transmembrane</keyword>
<dbReference type="GO" id="GO:0090313">
    <property type="term" value="P:regulation of protein targeting to membrane"/>
    <property type="evidence" value="ECO:0007669"/>
    <property type="project" value="TreeGrafter"/>
</dbReference>
<evidence type="ECO:0000313" key="4">
    <source>
        <dbReference type="Proteomes" id="UP000274358"/>
    </source>
</evidence>
<sequence>MRLGLKILAWSVGMVAVLVIALVLFIALFDWNRLKPTIDDKVSAAIGRPFVIRGELTAAWQREPSEPGLRRLVPWPTFTARAIGISNPPWAQQSQLVQLDALAFRISPLPLLLHHIYVPTLRLIGLHADLERNAQGEANWQLALEDNQPPSRWKPTLGTVGLDQGDITVDDAKTRLDLHVTIRPLQQAIPYDQIVAQASNDARTDVGHDVGRMVNEEKTPPDLSTGAKQTLYQFAWNATGTYRGDPVDGNGKTGAVLALQRADEPFPVQARVHIDNSKIALVGTLTDPMHLGALNMRVWFAGTSMARLYPILGIALPDTPPFATEGHLSAQLHAHGSHFSYRDFRGRVGESDLGGNMEVTTSGPRLKLSGDVHSQLLRFVDLGPLVGAQPEEHGNSTLQPQNKALPVQQFHTNRLLSMDADVTFEAMHIERPGSLPIDALGAHVYLDNGVLKFNPLRASVAGGSIEGNLSMDANTQPVRTTLDMHAHHLQLKQLFPTVQSMQTSFGEINGEANLSGNGSSVSGLLSHSDGELKLLMNNGAISKTLLEAAGLNVANVVIEKLFGDKTVEINCAAVDMAGSQGVFTNRLFVLDTSDATVEVRGTIRFSDEHLDLDVVPHTKGMRLFSLRSPLYVKGTFKDPDVGVKPGPLLLRGGGAVALAVLAAPAAALLAVIVPSRGEQPNQCQQVLSQLRSGPLPGGARK</sequence>
<dbReference type="PANTHER" id="PTHR30441">
    <property type="entry name" value="DUF748 DOMAIN-CONTAINING PROTEIN"/>
    <property type="match status" value="1"/>
</dbReference>
<reference evidence="3 4" key="1">
    <citation type="submission" date="2018-12" db="EMBL/GenBank/DDBJ databases">
        <title>Dyella dinghuensis sp. nov. DHOA06 and Dyella choica sp. nov. 4M-K27, isolated from forest soil.</title>
        <authorList>
            <person name="Qiu L.-H."/>
            <person name="Gao Z.-H."/>
        </authorList>
    </citation>
    <scope>NUCLEOTIDE SEQUENCE [LARGE SCALE GENOMIC DNA]</scope>
    <source>
        <strain evidence="3 4">4M-K27</strain>
    </source>
</reference>
<keyword evidence="1" id="KW-0472">Membrane</keyword>
<name>A0A3S0PLQ6_9GAMM</name>
<dbReference type="EMBL" id="RYYV01000001">
    <property type="protein sequence ID" value="RUL80163.1"/>
    <property type="molecule type" value="Genomic_DNA"/>
</dbReference>
<dbReference type="Pfam" id="PF05170">
    <property type="entry name" value="AsmA"/>
    <property type="match status" value="1"/>
</dbReference>
<feature type="transmembrane region" description="Helical" evidence="1">
    <location>
        <begin position="648"/>
        <end position="672"/>
    </location>
</feature>
<accession>A0A3S0PLQ6</accession>
<comment type="caution">
    <text evidence="3">The sequence shown here is derived from an EMBL/GenBank/DDBJ whole genome shotgun (WGS) entry which is preliminary data.</text>
</comment>
<protein>
    <submittedName>
        <fullName evidence="3">AsmA family protein</fullName>
    </submittedName>
</protein>
<proteinExistence type="predicted"/>
<dbReference type="InterPro" id="IPR007844">
    <property type="entry name" value="AsmA"/>
</dbReference>
<feature type="domain" description="AsmA" evidence="2">
    <location>
        <begin position="1"/>
        <end position="586"/>
    </location>
</feature>
<organism evidence="3 4">
    <name type="scientific">Dyella choica</name>
    <dbReference type="NCBI Taxonomy" id="1927959"/>
    <lineage>
        <taxon>Bacteria</taxon>
        <taxon>Pseudomonadati</taxon>
        <taxon>Pseudomonadota</taxon>
        <taxon>Gammaproteobacteria</taxon>
        <taxon>Lysobacterales</taxon>
        <taxon>Rhodanobacteraceae</taxon>
        <taxon>Dyella</taxon>
    </lineage>
</organism>
<evidence type="ECO:0000256" key="1">
    <source>
        <dbReference type="SAM" id="Phobius"/>
    </source>
</evidence>
<dbReference type="InterPro" id="IPR052894">
    <property type="entry name" value="AsmA-related"/>
</dbReference>
<keyword evidence="1" id="KW-1133">Transmembrane helix</keyword>
<dbReference type="GO" id="GO:0005886">
    <property type="term" value="C:plasma membrane"/>
    <property type="evidence" value="ECO:0007669"/>
    <property type="project" value="TreeGrafter"/>
</dbReference>
<feature type="transmembrane region" description="Helical" evidence="1">
    <location>
        <begin position="7"/>
        <end position="29"/>
    </location>
</feature>
<evidence type="ECO:0000259" key="2">
    <source>
        <dbReference type="Pfam" id="PF05170"/>
    </source>
</evidence>